<feature type="compositionally biased region" description="Acidic residues" evidence="1">
    <location>
        <begin position="15"/>
        <end position="27"/>
    </location>
</feature>
<accession>A0A1X9Y2V8</accession>
<dbReference type="EMBL" id="KY965147">
    <property type="protein sequence ID" value="ARS22491.1"/>
    <property type="molecule type" value="Viral_cRNA"/>
</dbReference>
<dbReference type="KEGG" id="vg:80533816"/>
<organism evidence="2">
    <name type="scientific">Maize associated rhabdovirus</name>
    <dbReference type="NCBI Taxonomy" id="2003308"/>
    <lineage>
        <taxon>Viruses</taxon>
        <taxon>Riboviria</taxon>
        <taxon>Orthornavirae</taxon>
        <taxon>Negarnaviricota</taxon>
        <taxon>Haploviricotina</taxon>
        <taxon>Monjiviricetes</taxon>
        <taxon>Mononegavirales</taxon>
        <taxon>Rhabdoviridae</taxon>
    </lineage>
</organism>
<dbReference type="Proteomes" id="UP000500983">
    <property type="component" value="Segment"/>
</dbReference>
<evidence type="ECO:0000313" key="2">
    <source>
        <dbReference type="EMBL" id="ARS22491.1"/>
    </source>
</evidence>
<name>A0A1X9Y2V8_9RHAB</name>
<dbReference type="RefSeq" id="YP_010796354.1">
    <property type="nucleotide sequence ID" value="NC_075997.1"/>
</dbReference>
<keyword evidence="3" id="KW-1185">Reference proteome</keyword>
<protein>
    <submittedName>
        <fullName evidence="2">Putative P protein</fullName>
    </submittedName>
</protein>
<evidence type="ECO:0000256" key="1">
    <source>
        <dbReference type="SAM" id="MobiDB-lite"/>
    </source>
</evidence>
<evidence type="ECO:0000313" key="3">
    <source>
        <dbReference type="Proteomes" id="UP000500983"/>
    </source>
</evidence>
<reference evidence="2" key="1">
    <citation type="journal article" date="2017" name="Genome Announc.">
        <title>Complete genome sequence of a new maize-associated rhabdovirus.</title>
        <authorList>
            <person name="Stewart L.R."/>
            <person name="Willie K.J."/>
        </authorList>
    </citation>
    <scope>NUCLEOTIDE SEQUENCE [LARGE SCALE GENOMIC DNA]</scope>
    <source>
        <strain evidence="2">Peru</strain>
    </source>
</reference>
<dbReference type="GeneID" id="80533816"/>
<feature type="region of interest" description="Disordered" evidence="1">
    <location>
        <begin position="1"/>
        <end position="67"/>
    </location>
</feature>
<feature type="compositionally biased region" description="Acidic residues" evidence="1">
    <location>
        <begin position="44"/>
        <end position="53"/>
    </location>
</feature>
<sequence length="298" mass="33969">MDAPKASDIFSQVPDDVEPDYEIDEDEIFAKPGPTQAEPNNQEDALDEEEEEQHSDPPPASGNPPDYRFKTISAMTDFVRKTANDKGITVKKEWMNILTREWHKKNADVYASHIDFFFLGITGERNLSVEKDFKDIAKRMNDDVNRVSGVGKQLKDISDKMSKDLDAKMKLLDAKLEKFNSMMEKNESFLESASKQSSVASWAAEARDEPPKTKKTSPRMKILRFLSGIGFSQVEAQNVIKVGAHHIITEEMMENVFTGLADDELKEEYEQMLCLEGQKLVAEAREKKNKKKDIYDDY</sequence>
<proteinExistence type="predicted"/>